<dbReference type="AlphaFoldDB" id="A0ABD6W9J2"/>
<gene>
    <name evidence="1" type="ORF">C5C04_06225</name>
</gene>
<protein>
    <recommendedName>
        <fullName evidence="3">Septum formation-related domain-containing protein</fullName>
    </recommendedName>
</protein>
<accession>A0ABD6W9J2</accession>
<comment type="caution">
    <text evidence="1">The sequence shown here is derived from an EMBL/GenBank/DDBJ whole genome shotgun (WGS) entry which is preliminary data.</text>
</comment>
<dbReference type="Proteomes" id="UP000237881">
    <property type="component" value="Unassembled WGS sequence"/>
</dbReference>
<evidence type="ECO:0000313" key="2">
    <source>
        <dbReference type="Proteomes" id="UP000237881"/>
    </source>
</evidence>
<sequence length="92" mass="9079">MGSVGAVVEVGDCFSQEGDTRVPAGRDSASDLVVVLAPTATTATGSEADTQSFCAAAADPARLGTVTALGPAEDSVAAGDARITCGYKSTQR</sequence>
<dbReference type="RefSeq" id="WP_104248877.1">
    <property type="nucleotide sequence ID" value="NZ_PSUD01000011.1"/>
</dbReference>
<evidence type="ECO:0008006" key="3">
    <source>
        <dbReference type="Google" id="ProtNLM"/>
    </source>
</evidence>
<reference evidence="1 2" key="1">
    <citation type="submission" date="2018-02" db="EMBL/GenBank/DDBJ databases">
        <title>Bacteriophage NCPPB3778 and a type I-E CRISPR drive the evolution of the US Biological Select Agent, Rathayibacter toxicus.</title>
        <authorList>
            <person name="Davis E.W.II."/>
            <person name="Tabima J.F."/>
            <person name="Weisberg A.J."/>
            <person name="Lopes L.D."/>
            <person name="Wiseman M.S."/>
            <person name="Wiseman M.S."/>
            <person name="Pupko T."/>
            <person name="Belcher M.S."/>
            <person name="Sechler A.J."/>
            <person name="Tancos M.A."/>
            <person name="Schroeder B.K."/>
            <person name="Murray T.D."/>
            <person name="Luster D.G."/>
            <person name="Schneider W.L."/>
            <person name="Rogers E."/>
            <person name="Andreote F.D."/>
            <person name="Grunwald N.J."/>
            <person name="Putnam M.L."/>
            <person name="Chang J.H."/>
        </authorList>
    </citation>
    <scope>NUCLEOTIDE SEQUENCE [LARGE SCALE GENOMIC DNA]</scope>
    <source>
        <strain evidence="1 2">AY1I9</strain>
    </source>
</reference>
<name>A0ABD6W9J2_RATRA</name>
<organism evidence="1 2">
    <name type="scientific">Rathayibacter rathayi</name>
    <name type="common">Corynebacterium rathayi</name>
    <dbReference type="NCBI Taxonomy" id="33887"/>
    <lineage>
        <taxon>Bacteria</taxon>
        <taxon>Bacillati</taxon>
        <taxon>Actinomycetota</taxon>
        <taxon>Actinomycetes</taxon>
        <taxon>Micrococcales</taxon>
        <taxon>Microbacteriaceae</taxon>
        <taxon>Rathayibacter</taxon>
    </lineage>
</organism>
<dbReference type="EMBL" id="PSUL01000010">
    <property type="protein sequence ID" value="PPF14552.1"/>
    <property type="molecule type" value="Genomic_DNA"/>
</dbReference>
<proteinExistence type="predicted"/>
<evidence type="ECO:0000313" key="1">
    <source>
        <dbReference type="EMBL" id="PPF14552.1"/>
    </source>
</evidence>